<accession>A0AAE3LIR7</accession>
<keyword evidence="2" id="KW-0238">DNA-binding</keyword>
<name>A0AAE3LIR7_9FIRM</name>
<reference evidence="4 5" key="1">
    <citation type="journal article" date="2021" name="ISME Commun">
        <title>Automated analysis of genomic sequences facilitates high-throughput and comprehensive description of bacteria.</title>
        <authorList>
            <person name="Hitch T.C.A."/>
        </authorList>
    </citation>
    <scope>NUCLEOTIDE SEQUENCE [LARGE SCALE GENOMIC DNA]</scope>
    <source>
        <strain evidence="4 5">Sanger_31</strain>
    </source>
</reference>
<evidence type="ECO:0000313" key="4">
    <source>
        <dbReference type="EMBL" id="MCU6707054.1"/>
    </source>
</evidence>
<dbReference type="AlphaFoldDB" id="A0AAE3LIR7"/>
<dbReference type="Pfam" id="PF14659">
    <property type="entry name" value="Phage_int_SAM_3"/>
    <property type="match status" value="1"/>
</dbReference>
<keyword evidence="5" id="KW-1185">Reference proteome</keyword>
<dbReference type="RefSeq" id="WP_267302075.1">
    <property type="nucleotide sequence ID" value="NZ_JAOQJZ010000028.1"/>
</dbReference>
<dbReference type="Proteomes" id="UP001208131">
    <property type="component" value="Unassembled WGS sequence"/>
</dbReference>
<comment type="caution">
    <text evidence="4">The sequence shown here is derived from an EMBL/GenBank/DDBJ whole genome shotgun (WGS) entry which is preliminary data.</text>
</comment>
<sequence length="131" mass="15366">MKNIMNIYKRKDGRFEGRIPFGRDDNGNLKYRYLYSRNLTELKEKMLYAYTTSEKYSPVVGGKTLHELSLEWLGSAKLRVKESSYCCYEKIVTKHIIPYFEKIKYCELNTPKINALILSISLDTFSTQNAK</sequence>
<gene>
    <name evidence="4" type="ORF">OCV57_14165</name>
</gene>
<evidence type="ECO:0000256" key="1">
    <source>
        <dbReference type="ARBA" id="ARBA00008857"/>
    </source>
</evidence>
<dbReference type="Gene3D" id="1.10.150.130">
    <property type="match status" value="1"/>
</dbReference>
<evidence type="ECO:0000313" key="5">
    <source>
        <dbReference type="Proteomes" id="UP001208131"/>
    </source>
</evidence>
<dbReference type="InterPro" id="IPR010998">
    <property type="entry name" value="Integrase_recombinase_N"/>
</dbReference>
<proteinExistence type="inferred from homology"/>
<comment type="similarity">
    <text evidence="1">Belongs to the 'phage' integrase family.</text>
</comment>
<dbReference type="GO" id="GO:0003677">
    <property type="term" value="F:DNA binding"/>
    <property type="evidence" value="ECO:0007669"/>
    <property type="project" value="UniProtKB-KW"/>
</dbReference>
<feature type="domain" description="Integrase SAM-like N-terminal" evidence="3">
    <location>
        <begin position="64"/>
        <end position="104"/>
    </location>
</feature>
<dbReference type="EMBL" id="JAOQJZ010000028">
    <property type="protein sequence ID" value="MCU6707054.1"/>
    <property type="molecule type" value="Genomic_DNA"/>
</dbReference>
<organism evidence="4 5">
    <name type="scientific">Hominimerdicola aceti</name>
    <dbReference type="NCBI Taxonomy" id="2981726"/>
    <lineage>
        <taxon>Bacteria</taxon>
        <taxon>Bacillati</taxon>
        <taxon>Bacillota</taxon>
        <taxon>Clostridia</taxon>
        <taxon>Eubacteriales</taxon>
        <taxon>Oscillospiraceae</taxon>
        <taxon>Hominimerdicola</taxon>
    </lineage>
</organism>
<evidence type="ECO:0000259" key="3">
    <source>
        <dbReference type="Pfam" id="PF14659"/>
    </source>
</evidence>
<dbReference type="InterPro" id="IPR004107">
    <property type="entry name" value="Integrase_SAM-like_N"/>
</dbReference>
<evidence type="ECO:0000256" key="2">
    <source>
        <dbReference type="ARBA" id="ARBA00023125"/>
    </source>
</evidence>
<dbReference type="GO" id="GO:0015074">
    <property type="term" value="P:DNA integration"/>
    <property type="evidence" value="ECO:0007669"/>
    <property type="project" value="InterPro"/>
</dbReference>
<protein>
    <submittedName>
        <fullName evidence="4">N-terminal phage integrase SAM-like domain-containing protein</fullName>
    </submittedName>
</protein>